<dbReference type="STRING" id="907348.TresaDRAFT_2353"/>
<keyword evidence="2" id="KW-1133">Transmembrane helix</keyword>
<keyword evidence="5" id="KW-1185">Reference proteome</keyword>
<dbReference type="EMBL" id="AGRW01000031">
    <property type="protein sequence ID" value="EIC02830.1"/>
    <property type="molecule type" value="Genomic_DNA"/>
</dbReference>
<reference evidence="4 5" key="1">
    <citation type="submission" date="2011-09" db="EMBL/GenBank/DDBJ databases">
        <title>The draft genome of Treponema saccharophilum DSM 2985.</title>
        <authorList>
            <consortium name="US DOE Joint Genome Institute (JGI-PGF)"/>
            <person name="Lucas S."/>
            <person name="Copeland A."/>
            <person name="Lapidus A."/>
            <person name="Glavina del Rio T."/>
            <person name="Dalin E."/>
            <person name="Tice H."/>
            <person name="Bruce D."/>
            <person name="Goodwin L."/>
            <person name="Pitluck S."/>
            <person name="Peters L."/>
            <person name="Kyrpides N."/>
            <person name="Mavromatis K."/>
            <person name="Ivanova N."/>
            <person name="Markowitz V."/>
            <person name="Cheng J.-F."/>
            <person name="Hugenholtz P."/>
            <person name="Woyke T."/>
            <person name="Wu D."/>
            <person name="Gronow S."/>
            <person name="Wellnitz S."/>
            <person name="Brambilla E."/>
            <person name="Klenk H.-P."/>
            <person name="Eisen J.A."/>
        </authorList>
    </citation>
    <scope>NUCLEOTIDE SEQUENCE [LARGE SCALE GENOMIC DNA]</scope>
    <source>
        <strain evidence="4 5">DSM 2985</strain>
    </source>
</reference>
<proteinExistence type="predicted"/>
<keyword evidence="2" id="KW-0812">Transmembrane</keyword>
<dbReference type="GO" id="GO:0016791">
    <property type="term" value="F:phosphatase activity"/>
    <property type="evidence" value="ECO:0007669"/>
    <property type="project" value="TreeGrafter"/>
</dbReference>
<feature type="transmembrane region" description="Helical" evidence="2">
    <location>
        <begin position="42"/>
        <end position="64"/>
    </location>
</feature>
<keyword evidence="1" id="KW-0378">Hydrolase</keyword>
<accession>H7EHY7</accession>
<dbReference type="PANTHER" id="PTHR43156">
    <property type="entry name" value="STAGE II SPORULATION PROTEIN E-RELATED"/>
    <property type="match status" value="1"/>
</dbReference>
<dbReference type="OrthoDB" id="336577at2"/>
<dbReference type="PANTHER" id="PTHR43156:SF2">
    <property type="entry name" value="STAGE II SPORULATION PROTEIN E"/>
    <property type="match status" value="1"/>
</dbReference>
<name>H7EHY7_9SPIR</name>
<dbReference type="eggNOG" id="COG2208">
    <property type="taxonomic scope" value="Bacteria"/>
</dbReference>
<dbReference type="Proteomes" id="UP000003571">
    <property type="component" value="Unassembled WGS sequence"/>
</dbReference>
<organism evidence="4 5">
    <name type="scientific">Treponema saccharophilum DSM 2985</name>
    <dbReference type="NCBI Taxonomy" id="907348"/>
    <lineage>
        <taxon>Bacteria</taxon>
        <taxon>Pseudomonadati</taxon>
        <taxon>Spirochaetota</taxon>
        <taxon>Spirochaetia</taxon>
        <taxon>Spirochaetales</taxon>
        <taxon>Treponemataceae</taxon>
        <taxon>Treponema</taxon>
    </lineage>
</organism>
<dbReference type="Gene3D" id="3.60.40.10">
    <property type="entry name" value="PPM-type phosphatase domain"/>
    <property type="match status" value="1"/>
</dbReference>
<evidence type="ECO:0000256" key="1">
    <source>
        <dbReference type="ARBA" id="ARBA00022801"/>
    </source>
</evidence>
<feature type="transmembrane region" description="Helical" evidence="2">
    <location>
        <begin position="7"/>
        <end position="30"/>
    </location>
</feature>
<dbReference type="PATRIC" id="fig|907348.3.peg.420"/>
<feature type="domain" description="PPM-type phosphatase" evidence="3">
    <location>
        <begin position="253"/>
        <end position="473"/>
    </location>
</feature>
<comment type="caution">
    <text evidence="4">The sequence shown here is derived from an EMBL/GenBank/DDBJ whole genome shotgun (WGS) entry which is preliminary data.</text>
</comment>
<dbReference type="SMART" id="SM00331">
    <property type="entry name" value="PP2C_SIG"/>
    <property type="match status" value="1"/>
</dbReference>
<dbReference type="Pfam" id="PF07228">
    <property type="entry name" value="SpoIIE"/>
    <property type="match status" value="1"/>
</dbReference>
<dbReference type="InterPro" id="IPR052016">
    <property type="entry name" value="Bact_Sigma-Reg"/>
</dbReference>
<evidence type="ECO:0000313" key="4">
    <source>
        <dbReference type="EMBL" id="EIC02830.1"/>
    </source>
</evidence>
<gene>
    <name evidence="4" type="ORF">TresaDRAFT_2353</name>
</gene>
<dbReference type="InterPro" id="IPR001932">
    <property type="entry name" value="PPM-type_phosphatase-like_dom"/>
</dbReference>
<dbReference type="InterPro" id="IPR036457">
    <property type="entry name" value="PPM-type-like_dom_sf"/>
</dbReference>
<evidence type="ECO:0000256" key="2">
    <source>
        <dbReference type="SAM" id="Phobius"/>
    </source>
</evidence>
<evidence type="ECO:0000259" key="3">
    <source>
        <dbReference type="SMART" id="SM00331"/>
    </source>
</evidence>
<dbReference type="RefSeq" id="WP_004266596.1">
    <property type="nucleotide sequence ID" value="NZ_AGRW01000031.1"/>
</dbReference>
<sequence length="478" mass="54495">MYKSRRRIALIAINLVAAIIFFIIAVSVAPQTKINDYRTHSIVFPVFVTAILFAILTFASVSIYDNFKLKVHKRVMESGGTAYFTEFINKLRFCYSPADFYKIIGEILEKRADCSVYYIERAANYTLYNSPNRITSGEFNQNRSEFMERMIENYQLNWPDGIYFFTEDGGLISNSRHARGFFLVSNCEHFYVMCSYLYLFDDEIYPKLYEEFVRFQNRSRIIESLSEISDLTREWSQLADTQRSFLPQKLPEVERVSFAAYFRPLINVSGDYYTVLPIDETKTFVMLGDVSGKGMAAALIMGLVMNTVKIRENKEDLVGTLRAIDASIKSMHLLDKYTVLFMGIIDTERMRIRYINASMSDPIIITKSPDGYRIKPLSSNCSIVGIIPLDDDIQVAEQRLFSGDMILMASDGVSEVMNKDKVELGDTQLYTDTIKAGAGKSPQEFIDDIANLVISYNGDTRLHDDVTMLAAKIGQTKA</sequence>
<evidence type="ECO:0000313" key="5">
    <source>
        <dbReference type="Proteomes" id="UP000003571"/>
    </source>
</evidence>
<keyword evidence="2" id="KW-0472">Membrane</keyword>
<dbReference type="SUPFAM" id="SSF81606">
    <property type="entry name" value="PP2C-like"/>
    <property type="match status" value="1"/>
</dbReference>
<protein>
    <submittedName>
        <fullName evidence="4">Protein serine/threonine phosphatase</fullName>
    </submittedName>
</protein>
<dbReference type="AlphaFoldDB" id="H7EHY7"/>